<dbReference type="EMBL" id="LSRX01000015">
    <property type="protein sequence ID" value="OLQ14461.1"/>
    <property type="molecule type" value="Genomic_DNA"/>
</dbReference>
<protein>
    <submittedName>
        <fullName evidence="2">Uncharacterized protein</fullName>
    </submittedName>
</protein>
<evidence type="ECO:0000313" key="3">
    <source>
        <dbReference type="Proteomes" id="UP000186817"/>
    </source>
</evidence>
<gene>
    <name evidence="2" type="ORF">AK812_SmicGene1438</name>
</gene>
<accession>A0A1Q9F475</accession>
<sequence>MRPLKLQEAGEQYGGVAKNHQPDHQQASLSSMLSKNAGVTHEVETVVPDEELEDRELIRPAPPFQFSGKLAS</sequence>
<name>A0A1Q9F475_SYMMI</name>
<dbReference type="Proteomes" id="UP000186817">
    <property type="component" value="Unassembled WGS sequence"/>
</dbReference>
<evidence type="ECO:0000256" key="1">
    <source>
        <dbReference type="SAM" id="MobiDB-lite"/>
    </source>
</evidence>
<proteinExistence type="predicted"/>
<organism evidence="2 3">
    <name type="scientific">Symbiodinium microadriaticum</name>
    <name type="common">Dinoflagellate</name>
    <name type="synonym">Zooxanthella microadriatica</name>
    <dbReference type="NCBI Taxonomy" id="2951"/>
    <lineage>
        <taxon>Eukaryota</taxon>
        <taxon>Sar</taxon>
        <taxon>Alveolata</taxon>
        <taxon>Dinophyceae</taxon>
        <taxon>Suessiales</taxon>
        <taxon>Symbiodiniaceae</taxon>
        <taxon>Symbiodinium</taxon>
    </lineage>
</organism>
<feature type="region of interest" description="Disordered" evidence="1">
    <location>
        <begin position="52"/>
        <end position="72"/>
    </location>
</feature>
<feature type="region of interest" description="Disordered" evidence="1">
    <location>
        <begin position="1"/>
        <end position="37"/>
    </location>
</feature>
<reference evidence="2 3" key="1">
    <citation type="submission" date="2016-02" db="EMBL/GenBank/DDBJ databases">
        <title>Genome analysis of coral dinoflagellate symbionts highlights evolutionary adaptations to a symbiotic lifestyle.</title>
        <authorList>
            <person name="Aranda M."/>
            <person name="Li Y."/>
            <person name="Liew Y.J."/>
            <person name="Baumgarten S."/>
            <person name="Simakov O."/>
            <person name="Wilson M."/>
            <person name="Piel J."/>
            <person name="Ashoor H."/>
            <person name="Bougouffa S."/>
            <person name="Bajic V.B."/>
            <person name="Ryu T."/>
            <person name="Ravasi T."/>
            <person name="Bayer T."/>
            <person name="Micklem G."/>
            <person name="Kim H."/>
            <person name="Bhak J."/>
            <person name="Lajeunesse T.C."/>
            <person name="Voolstra C.R."/>
        </authorList>
    </citation>
    <scope>NUCLEOTIDE SEQUENCE [LARGE SCALE GENOMIC DNA]</scope>
    <source>
        <strain evidence="2 3">CCMP2467</strain>
    </source>
</reference>
<evidence type="ECO:0000313" key="2">
    <source>
        <dbReference type="EMBL" id="OLQ14461.1"/>
    </source>
</evidence>
<comment type="caution">
    <text evidence="2">The sequence shown here is derived from an EMBL/GenBank/DDBJ whole genome shotgun (WGS) entry which is preliminary data.</text>
</comment>
<dbReference type="AlphaFoldDB" id="A0A1Q9F475"/>
<keyword evidence="3" id="KW-1185">Reference proteome</keyword>
<feature type="compositionally biased region" description="Polar residues" evidence="1">
    <location>
        <begin position="24"/>
        <end position="34"/>
    </location>
</feature>